<evidence type="ECO:0000256" key="2">
    <source>
        <dbReference type="ARBA" id="ARBA00022908"/>
    </source>
</evidence>
<evidence type="ECO:0000256" key="3">
    <source>
        <dbReference type="ARBA" id="ARBA00023125"/>
    </source>
</evidence>
<keyword evidence="4" id="KW-0233">DNA recombination</keyword>
<dbReference type="GO" id="GO:0003677">
    <property type="term" value="F:DNA binding"/>
    <property type="evidence" value="ECO:0007669"/>
    <property type="project" value="UniProtKB-UniRule"/>
</dbReference>
<comment type="similarity">
    <text evidence="1">Belongs to the 'phage' integrase family.</text>
</comment>
<dbReference type="EMBL" id="FMHW01000004">
    <property type="protein sequence ID" value="SCL43355.1"/>
    <property type="molecule type" value="Genomic_DNA"/>
</dbReference>
<dbReference type="PROSITE" id="PS51900">
    <property type="entry name" value="CB"/>
    <property type="match status" value="1"/>
</dbReference>
<dbReference type="InterPro" id="IPR002104">
    <property type="entry name" value="Integrase_catalytic"/>
</dbReference>
<sequence length="445" mass="49975">MASIERRGDSWRVVWRYDGQKQYTSWPAEEYANEAKSIVEGHRGRITADRVYTDMGIPTGDSNSPADDGITLKQWCEEWLPSKTRISPGTRERYEQQLRDRIYPAFGDTPLPQLTSVAIGTWLNELRASGMSQKTVTRYYSLLHTALTAAMRHGHISVNPCHGTDFIRDQRADDDTGEHHAVYLTPQQFELLRAQFAKQWHSLLDCIVETGLRWSEVTALAAMHLVPATDSSGPRLRVWRAWKEASGKRYLGTTKGRAKRVLPIGDDLYRTLTKLVEGQPPETLIFRDDKGALDYDRMYDQAWKPALLRARLCPTHPPTGEGERLEGARGRCRDYGGTTWAGQPCGARVVDDTTRCAAHYGPRVGSVSDCDCPTVLHSAPSWHDLRHTYASWLFSDPRMTPLAISRLLGHQQLATTSEIYGDLMPQAIDAAVDAVADARKSARPD</sequence>
<proteinExistence type="inferred from homology"/>
<dbReference type="InterPro" id="IPR050090">
    <property type="entry name" value="Tyrosine_recombinase_XerCD"/>
</dbReference>
<accession>A0A1C6RHD7</accession>
<protein>
    <submittedName>
        <fullName evidence="8">Site-specific recombinase XerD</fullName>
    </submittedName>
</protein>
<dbReference type="OrthoDB" id="1822491at2"/>
<dbReference type="Proteomes" id="UP000198959">
    <property type="component" value="Unassembled WGS sequence"/>
</dbReference>
<dbReference type="GO" id="GO:0015074">
    <property type="term" value="P:DNA integration"/>
    <property type="evidence" value="ECO:0007669"/>
    <property type="project" value="UniProtKB-KW"/>
</dbReference>
<dbReference type="Gene3D" id="1.10.443.10">
    <property type="entry name" value="Intergrase catalytic core"/>
    <property type="match status" value="1"/>
</dbReference>
<dbReference type="EMBL" id="FMHW01000002">
    <property type="protein sequence ID" value="SCL16999.1"/>
    <property type="molecule type" value="Genomic_DNA"/>
</dbReference>
<dbReference type="Pfam" id="PF14659">
    <property type="entry name" value="Phage_int_SAM_3"/>
    <property type="match status" value="1"/>
</dbReference>
<evidence type="ECO:0000313" key="8">
    <source>
        <dbReference type="EMBL" id="SCL16513.1"/>
    </source>
</evidence>
<dbReference type="EMBL" id="FMHW01000001">
    <property type="protein sequence ID" value="SCL16513.1"/>
    <property type="molecule type" value="Genomic_DNA"/>
</dbReference>
<dbReference type="STRING" id="145854.GA0074692_0046"/>
<evidence type="ECO:0000259" key="7">
    <source>
        <dbReference type="PROSITE" id="PS51900"/>
    </source>
</evidence>
<evidence type="ECO:0000256" key="5">
    <source>
        <dbReference type="PROSITE-ProRule" id="PRU01248"/>
    </source>
</evidence>
<feature type="domain" description="Core-binding (CB)" evidence="7">
    <location>
        <begin position="70"/>
        <end position="151"/>
    </location>
</feature>
<evidence type="ECO:0000256" key="1">
    <source>
        <dbReference type="ARBA" id="ARBA00008857"/>
    </source>
</evidence>
<evidence type="ECO:0000313" key="11">
    <source>
        <dbReference type="Proteomes" id="UP000198959"/>
    </source>
</evidence>
<evidence type="ECO:0000259" key="6">
    <source>
        <dbReference type="PROSITE" id="PS51898"/>
    </source>
</evidence>
<name>A0A1C6RHD7_9ACTN</name>
<reference evidence="11" key="1">
    <citation type="submission" date="2016-06" db="EMBL/GenBank/DDBJ databases">
        <authorList>
            <person name="Varghese N."/>
            <person name="Submissions Spin"/>
        </authorList>
    </citation>
    <scope>NUCLEOTIDE SEQUENCE [LARGE SCALE GENOMIC DNA]</scope>
    <source>
        <strain evidence="11">DSM 43817</strain>
    </source>
</reference>
<keyword evidence="11" id="KW-1185">Reference proteome</keyword>
<organism evidence="8 11">
    <name type="scientific">Micromonospora pallida</name>
    <dbReference type="NCBI Taxonomy" id="145854"/>
    <lineage>
        <taxon>Bacteria</taxon>
        <taxon>Bacillati</taxon>
        <taxon>Actinomycetota</taxon>
        <taxon>Actinomycetes</taxon>
        <taxon>Micromonosporales</taxon>
        <taxon>Micromonosporaceae</taxon>
        <taxon>Micromonospora</taxon>
    </lineage>
</organism>
<evidence type="ECO:0000313" key="9">
    <source>
        <dbReference type="EMBL" id="SCL16999.1"/>
    </source>
</evidence>
<dbReference type="InterPro" id="IPR004107">
    <property type="entry name" value="Integrase_SAM-like_N"/>
</dbReference>
<dbReference type="PANTHER" id="PTHR30349">
    <property type="entry name" value="PHAGE INTEGRASE-RELATED"/>
    <property type="match status" value="1"/>
</dbReference>
<dbReference type="RefSeq" id="WP_091638495.1">
    <property type="nucleotide sequence ID" value="NZ_FMHW01000001.1"/>
</dbReference>
<dbReference type="InterPro" id="IPR010998">
    <property type="entry name" value="Integrase_recombinase_N"/>
</dbReference>
<dbReference type="AlphaFoldDB" id="A0A1C6RHD7"/>
<dbReference type="PANTHER" id="PTHR30349:SF64">
    <property type="entry name" value="PROPHAGE INTEGRASE INTD-RELATED"/>
    <property type="match status" value="1"/>
</dbReference>
<dbReference type="SUPFAM" id="SSF56349">
    <property type="entry name" value="DNA breaking-rejoining enzymes"/>
    <property type="match status" value="2"/>
</dbReference>
<gene>
    <name evidence="8" type="ORF">GA0074692_0046</name>
    <name evidence="9" type="ORF">GA0074692_0064</name>
    <name evidence="10" type="ORF">GA0074692_6838</name>
</gene>
<dbReference type="GO" id="GO:0006310">
    <property type="term" value="P:DNA recombination"/>
    <property type="evidence" value="ECO:0007669"/>
    <property type="project" value="UniProtKB-KW"/>
</dbReference>
<reference evidence="8" key="2">
    <citation type="submission" date="2016-06" db="EMBL/GenBank/DDBJ databases">
        <authorList>
            <person name="Kjaerup R.B."/>
            <person name="Dalgaard T.S."/>
            <person name="Juul-Madsen H.R."/>
        </authorList>
    </citation>
    <scope>NUCLEOTIDE SEQUENCE [LARGE SCALE GENOMIC DNA]</scope>
    <source>
        <strain evidence="8">DSM 43817</strain>
    </source>
</reference>
<dbReference type="InterPro" id="IPR013762">
    <property type="entry name" value="Integrase-like_cat_sf"/>
</dbReference>
<evidence type="ECO:0000313" key="10">
    <source>
        <dbReference type="EMBL" id="SCL43355.1"/>
    </source>
</evidence>
<keyword evidence="2" id="KW-0229">DNA integration</keyword>
<dbReference type="PROSITE" id="PS51898">
    <property type="entry name" value="TYR_RECOMBINASE"/>
    <property type="match status" value="1"/>
</dbReference>
<keyword evidence="3 5" id="KW-0238">DNA-binding</keyword>
<dbReference type="Gene3D" id="1.10.150.130">
    <property type="match status" value="1"/>
</dbReference>
<dbReference type="InterPro" id="IPR044068">
    <property type="entry name" value="CB"/>
</dbReference>
<feature type="domain" description="Tyr recombinase" evidence="6">
    <location>
        <begin position="179"/>
        <end position="433"/>
    </location>
</feature>
<dbReference type="InterPro" id="IPR011010">
    <property type="entry name" value="DNA_brk_join_enz"/>
</dbReference>
<evidence type="ECO:0000256" key="4">
    <source>
        <dbReference type="ARBA" id="ARBA00023172"/>
    </source>
</evidence>